<dbReference type="EMBL" id="BOPH01000097">
    <property type="protein sequence ID" value="GIJ72129.1"/>
    <property type="molecule type" value="Genomic_DNA"/>
</dbReference>
<dbReference type="RefSeq" id="WP_203931986.1">
    <property type="nucleotide sequence ID" value="NZ_BOPH01000097.1"/>
</dbReference>
<name>A0A8J4EEU3_9ACTN</name>
<comment type="caution">
    <text evidence="1">The sequence shown here is derived from an EMBL/GenBank/DDBJ whole genome shotgun (WGS) entry which is preliminary data.</text>
</comment>
<sequence length="78" mass="7897">MTGTIQAEALFASDLQPSELPTAVQVALAIDVSLRTRGGAEGCAALVAAEYGDHPETAALRMRWALGLAATCAVLAAA</sequence>
<evidence type="ECO:0000313" key="1">
    <source>
        <dbReference type="EMBL" id="GIJ72129.1"/>
    </source>
</evidence>
<dbReference type="AlphaFoldDB" id="A0A8J4EEU3"/>
<reference evidence="1" key="1">
    <citation type="submission" date="2021-01" db="EMBL/GenBank/DDBJ databases">
        <title>Whole genome shotgun sequence of Virgisporangium ochraceum NBRC 16418.</title>
        <authorList>
            <person name="Komaki H."/>
            <person name="Tamura T."/>
        </authorList>
    </citation>
    <scope>NUCLEOTIDE SEQUENCE</scope>
    <source>
        <strain evidence="1">NBRC 16418</strain>
    </source>
</reference>
<dbReference type="Proteomes" id="UP000635606">
    <property type="component" value="Unassembled WGS sequence"/>
</dbReference>
<proteinExistence type="predicted"/>
<evidence type="ECO:0000313" key="2">
    <source>
        <dbReference type="Proteomes" id="UP000635606"/>
    </source>
</evidence>
<gene>
    <name evidence="1" type="ORF">Voc01_070460</name>
</gene>
<organism evidence="1 2">
    <name type="scientific">Virgisporangium ochraceum</name>
    <dbReference type="NCBI Taxonomy" id="65505"/>
    <lineage>
        <taxon>Bacteria</taxon>
        <taxon>Bacillati</taxon>
        <taxon>Actinomycetota</taxon>
        <taxon>Actinomycetes</taxon>
        <taxon>Micromonosporales</taxon>
        <taxon>Micromonosporaceae</taxon>
        <taxon>Virgisporangium</taxon>
    </lineage>
</organism>
<keyword evidence="2" id="KW-1185">Reference proteome</keyword>
<protein>
    <submittedName>
        <fullName evidence="1">Uncharacterized protein</fullName>
    </submittedName>
</protein>
<accession>A0A8J4EEU3</accession>